<gene>
    <name evidence="3" type="primary">LOC110273643</name>
</gene>
<dbReference type="Proteomes" id="UP000515211">
    <property type="component" value="Chromosome 7"/>
</dbReference>
<evidence type="ECO:0000313" key="2">
    <source>
        <dbReference type="Proteomes" id="UP000515211"/>
    </source>
</evidence>
<sequence length="197" mass="22513">MDFGPHDDDLKENPKISPSTSLFSELSASSPSSGSSLSSNDKKRAKFEQQYGANWKCVPRQRKNGKWDKFYYHTESGIMCRSLKEVERFEKEGTRPGRKPKKVKMENVETTVKEMGATVTEETSPNKKEEKEEPQTKSVEVENVLVDANQNLNQLNPNDQQYFSEDSERTPSPPWSLSHVVSPREGTRASAWWRKPT</sequence>
<dbReference type="AlphaFoldDB" id="A0A6P5MDJ5"/>
<feature type="compositionally biased region" description="Low complexity" evidence="1">
    <location>
        <begin position="149"/>
        <end position="161"/>
    </location>
</feature>
<dbReference type="SMR" id="A0A6P5MDJ5"/>
<proteinExistence type="predicted"/>
<dbReference type="Gene3D" id="3.30.890.10">
    <property type="entry name" value="Methyl-cpg-binding Protein 2, Chain A"/>
    <property type="match status" value="1"/>
</dbReference>
<keyword evidence="2" id="KW-1185">Reference proteome</keyword>
<feature type="region of interest" description="Disordered" evidence="1">
    <location>
        <begin position="1"/>
        <end position="45"/>
    </location>
</feature>
<accession>A0A6P5MDJ5</accession>
<feature type="region of interest" description="Disordered" evidence="1">
    <location>
        <begin position="109"/>
        <end position="197"/>
    </location>
</feature>
<evidence type="ECO:0000256" key="1">
    <source>
        <dbReference type="SAM" id="MobiDB-lite"/>
    </source>
</evidence>
<dbReference type="RefSeq" id="XP_020982525.1">
    <property type="nucleotide sequence ID" value="XM_021126866.2"/>
</dbReference>
<feature type="compositionally biased region" description="Low complexity" evidence="1">
    <location>
        <begin position="17"/>
        <end position="39"/>
    </location>
</feature>
<dbReference type="KEGG" id="adu:110273643"/>
<dbReference type="GeneID" id="110273643"/>
<feature type="compositionally biased region" description="Basic and acidic residues" evidence="1">
    <location>
        <begin position="124"/>
        <end position="135"/>
    </location>
</feature>
<organism evidence="2 3">
    <name type="scientific">Arachis duranensis</name>
    <name type="common">Wild peanut</name>
    <dbReference type="NCBI Taxonomy" id="130453"/>
    <lineage>
        <taxon>Eukaryota</taxon>
        <taxon>Viridiplantae</taxon>
        <taxon>Streptophyta</taxon>
        <taxon>Embryophyta</taxon>
        <taxon>Tracheophyta</taxon>
        <taxon>Spermatophyta</taxon>
        <taxon>Magnoliopsida</taxon>
        <taxon>eudicotyledons</taxon>
        <taxon>Gunneridae</taxon>
        <taxon>Pentapetalae</taxon>
        <taxon>rosids</taxon>
        <taxon>fabids</taxon>
        <taxon>Fabales</taxon>
        <taxon>Fabaceae</taxon>
        <taxon>Papilionoideae</taxon>
        <taxon>50 kb inversion clade</taxon>
        <taxon>dalbergioids sensu lato</taxon>
        <taxon>Dalbergieae</taxon>
        <taxon>Pterocarpus clade</taxon>
        <taxon>Arachis</taxon>
    </lineage>
</organism>
<feature type="compositionally biased region" description="Basic and acidic residues" evidence="1">
    <location>
        <begin position="1"/>
        <end position="14"/>
    </location>
</feature>
<name>A0A6P5MDJ5_ARADU</name>
<reference evidence="3" key="2">
    <citation type="submission" date="2025-08" db="UniProtKB">
        <authorList>
            <consortium name="RefSeq"/>
        </authorList>
    </citation>
    <scope>IDENTIFICATION</scope>
    <source>
        <tissue evidence="3">Whole plant</tissue>
    </source>
</reference>
<evidence type="ECO:0000313" key="3">
    <source>
        <dbReference type="RefSeq" id="XP_020982525.1"/>
    </source>
</evidence>
<protein>
    <submittedName>
        <fullName evidence="3">Uncharacterized protein LOC110273643</fullName>
    </submittedName>
</protein>
<reference evidence="2" key="1">
    <citation type="journal article" date="2016" name="Nat. Genet.">
        <title>The genome sequences of Arachis duranensis and Arachis ipaensis, the diploid ancestors of cultivated peanut.</title>
        <authorList>
            <person name="Bertioli D.J."/>
            <person name="Cannon S.B."/>
            <person name="Froenicke L."/>
            <person name="Huang G."/>
            <person name="Farmer A.D."/>
            <person name="Cannon E.K."/>
            <person name="Liu X."/>
            <person name="Gao D."/>
            <person name="Clevenger J."/>
            <person name="Dash S."/>
            <person name="Ren L."/>
            <person name="Moretzsohn M.C."/>
            <person name="Shirasawa K."/>
            <person name="Huang W."/>
            <person name="Vidigal B."/>
            <person name="Abernathy B."/>
            <person name="Chu Y."/>
            <person name="Niederhuth C.E."/>
            <person name="Umale P."/>
            <person name="Araujo A.C."/>
            <person name="Kozik A."/>
            <person name="Kim K.D."/>
            <person name="Burow M.D."/>
            <person name="Varshney R.K."/>
            <person name="Wang X."/>
            <person name="Zhang X."/>
            <person name="Barkley N."/>
            <person name="Guimaraes P.M."/>
            <person name="Isobe S."/>
            <person name="Guo B."/>
            <person name="Liao B."/>
            <person name="Stalker H.T."/>
            <person name="Schmitz R.J."/>
            <person name="Scheffler B.E."/>
            <person name="Leal-Bertioli S.C."/>
            <person name="Xun X."/>
            <person name="Jackson S.A."/>
            <person name="Michelmore R."/>
            <person name="Ozias-Akins P."/>
        </authorList>
    </citation>
    <scope>NUCLEOTIDE SEQUENCE [LARGE SCALE GENOMIC DNA]</scope>
    <source>
        <strain evidence="2">cv. V14167</strain>
    </source>
</reference>